<gene>
    <name evidence="4" type="ORF">AXF42_Ash016502</name>
</gene>
<evidence type="ECO:0000256" key="3">
    <source>
        <dbReference type="SAM" id="MobiDB-lite"/>
    </source>
</evidence>
<evidence type="ECO:0000313" key="5">
    <source>
        <dbReference type="Proteomes" id="UP000236161"/>
    </source>
</evidence>
<proteinExistence type="inferred from homology"/>
<dbReference type="InterPro" id="IPR006041">
    <property type="entry name" value="Pollen_Ole_e1_allergen"/>
</dbReference>
<feature type="region of interest" description="Disordered" evidence="3">
    <location>
        <begin position="1"/>
        <end position="24"/>
    </location>
</feature>
<evidence type="ECO:0000256" key="1">
    <source>
        <dbReference type="ARBA" id="ARBA00010049"/>
    </source>
</evidence>
<dbReference type="PANTHER" id="PTHR31614">
    <property type="entry name" value="PROTEIN DOWNSTREAM OF FLC-RELATED"/>
    <property type="match status" value="1"/>
</dbReference>
<dbReference type="Proteomes" id="UP000236161">
    <property type="component" value="Unassembled WGS sequence"/>
</dbReference>
<reference evidence="4 5" key="1">
    <citation type="journal article" date="2017" name="Nature">
        <title>The Apostasia genome and the evolution of orchids.</title>
        <authorList>
            <person name="Zhang G.Q."/>
            <person name="Liu K.W."/>
            <person name="Li Z."/>
            <person name="Lohaus R."/>
            <person name="Hsiao Y.Y."/>
            <person name="Niu S.C."/>
            <person name="Wang J.Y."/>
            <person name="Lin Y.C."/>
            <person name="Xu Q."/>
            <person name="Chen L.J."/>
            <person name="Yoshida K."/>
            <person name="Fujiwara S."/>
            <person name="Wang Z.W."/>
            <person name="Zhang Y.Q."/>
            <person name="Mitsuda N."/>
            <person name="Wang M."/>
            <person name="Liu G.H."/>
            <person name="Pecoraro L."/>
            <person name="Huang H.X."/>
            <person name="Xiao X.J."/>
            <person name="Lin M."/>
            <person name="Wu X.Y."/>
            <person name="Wu W.L."/>
            <person name="Chen Y.Y."/>
            <person name="Chang S.B."/>
            <person name="Sakamoto S."/>
            <person name="Ohme-Takagi M."/>
            <person name="Yagi M."/>
            <person name="Zeng S.J."/>
            <person name="Shen C.Y."/>
            <person name="Yeh C.M."/>
            <person name="Luo Y.B."/>
            <person name="Tsai W.C."/>
            <person name="Van de Peer Y."/>
            <person name="Liu Z.J."/>
        </authorList>
    </citation>
    <scope>NUCLEOTIDE SEQUENCE [LARGE SCALE GENOMIC DNA]</scope>
    <source>
        <strain evidence="5">cv. Shenzhen</strain>
        <tissue evidence="4">Stem</tissue>
    </source>
</reference>
<comment type="similarity">
    <text evidence="1">Belongs to the Ole e I family.</text>
</comment>
<sequence length="79" mass="8763">MALRQSWHEVLTNPSKHQTHSFDEDALGHERNICEVKLASSPDGTCNTEVPGREVARIFLSHNNGIIASDPKYANSLGY</sequence>
<dbReference type="EMBL" id="KZ451948">
    <property type="protein sequence ID" value="PKA59478.1"/>
    <property type="molecule type" value="Genomic_DNA"/>
</dbReference>
<keyword evidence="5" id="KW-1185">Reference proteome</keyword>
<organism evidence="4 5">
    <name type="scientific">Apostasia shenzhenica</name>
    <dbReference type="NCBI Taxonomy" id="1088818"/>
    <lineage>
        <taxon>Eukaryota</taxon>
        <taxon>Viridiplantae</taxon>
        <taxon>Streptophyta</taxon>
        <taxon>Embryophyta</taxon>
        <taxon>Tracheophyta</taxon>
        <taxon>Spermatophyta</taxon>
        <taxon>Magnoliopsida</taxon>
        <taxon>Liliopsida</taxon>
        <taxon>Asparagales</taxon>
        <taxon>Orchidaceae</taxon>
        <taxon>Apostasioideae</taxon>
        <taxon>Apostasia</taxon>
    </lineage>
</organism>
<accession>A0A2I0AVA9</accession>
<dbReference type="AlphaFoldDB" id="A0A2I0AVA9"/>
<dbReference type="PANTHER" id="PTHR31614:SF5">
    <property type="entry name" value="ALLERGEN-LIKE PROTEIN BRSN20"/>
    <property type="match status" value="1"/>
</dbReference>
<keyword evidence="2" id="KW-1015">Disulfide bond</keyword>
<evidence type="ECO:0000313" key="4">
    <source>
        <dbReference type="EMBL" id="PKA59478.1"/>
    </source>
</evidence>
<dbReference type="OrthoDB" id="1896520at2759"/>
<evidence type="ECO:0000256" key="2">
    <source>
        <dbReference type="ARBA" id="ARBA00023157"/>
    </source>
</evidence>
<protein>
    <submittedName>
        <fullName evidence="4">Pollen allergen Phl p 11</fullName>
    </submittedName>
</protein>
<name>A0A2I0AVA9_9ASPA</name>